<protein>
    <submittedName>
        <fullName evidence="1">Uncharacterized protein</fullName>
    </submittedName>
</protein>
<evidence type="ECO:0000313" key="1">
    <source>
        <dbReference type="EMBL" id="JAH99224.1"/>
    </source>
</evidence>
<dbReference type="EMBL" id="GBXM01009353">
    <property type="protein sequence ID" value="JAH99224.1"/>
    <property type="molecule type" value="Transcribed_RNA"/>
</dbReference>
<sequence length="41" mass="4942">MNVLYLPSKDISWLVYVTLVVRKRVLLNSYFSYARIQYKNS</sequence>
<reference evidence="1" key="1">
    <citation type="submission" date="2014-11" db="EMBL/GenBank/DDBJ databases">
        <authorList>
            <person name="Amaro Gonzalez C."/>
        </authorList>
    </citation>
    <scope>NUCLEOTIDE SEQUENCE</scope>
</reference>
<accession>A0A0E9X9F3</accession>
<reference evidence="1" key="2">
    <citation type="journal article" date="2015" name="Fish Shellfish Immunol.">
        <title>Early steps in the European eel (Anguilla anguilla)-Vibrio vulnificus interaction in the gills: Role of the RtxA13 toxin.</title>
        <authorList>
            <person name="Callol A."/>
            <person name="Pajuelo D."/>
            <person name="Ebbesson L."/>
            <person name="Teles M."/>
            <person name="MacKenzie S."/>
            <person name="Amaro C."/>
        </authorList>
    </citation>
    <scope>NUCLEOTIDE SEQUENCE</scope>
</reference>
<proteinExistence type="predicted"/>
<organism evidence="1">
    <name type="scientific">Anguilla anguilla</name>
    <name type="common">European freshwater eel</name>
    <name type="synonym">Muraena anguilla</name>
    <dbReference type="NCBI Taxonomy" id="7936"/>
    <lineage>
        <taxon>Eukaryota</taxon>
        <taxon>Metazoa</taxon>
        <taxon>Chordata</taxon>
        <taxon>Craniata</taxon>
        <taxon>Vertebrata</taxon>
        <taxon>Euteleostomi</taxon>
        <taxon>Actinopterygii</taxon>
        <taxon>Neopterygii</taxon>
        <taxon>Teleostei</taxon>
        <taxon>Anguilliformes</taxon>
        <taxon>Anguillidae</taxon>
        <taxon>Anguilla</taxon>
    </lineage>
</organism>
<name>A0A0E9X9F3_ANGAN</name>
<dbReference type="AlphaFoldDB" id="A0A0E9X9F3"/>